<dbReference type="Proteomes" id="UP000198327">
    <property type="component" value="Unassembled WGS sequence"/>
</dbReference>
<dbReference type="InterPro" id="IPR051312">
    <property type="entry name" value="Diverse_Substr_Oxidored"/>
</dbReference>
<dbReference type="Pfam" id="PF00941">
    <property type="entry name" value="FAD_binding_5"/>
    <property type="match status" value="1"/>
</dbReference>
<dbReference type="Gene3D" id="3.30.465.10">
    <property type="match status" value="1"/>
</dbReference>
<dbReference type="PANTHER" id="PTHR42659:SF9">
    <property type="entry name" value="XANTHINE DEHYDROGENASE FAD-BINDING SUBUNIT XDHB-RELATED"/>
    <property type="match status" value="1"/>
</dbReference>
<sequence length="269" mass="28522">MDLGTIEDVVIPSDRSGLPPGAPDTAVIAGGTWLLSEKQDHLTRLVDITALGWPALVVDDGLDIAATCTIGELAEARFDRDWPATALFSQCATALLASFKIWRVATVGGNICMSLPAGAMISMAVSLDGVASVWSSDGSDYSIPVVDLVTGPHENALRAGDVVRSIHLPRRALEATTAFTKVALSPLGRSASVVIGRRDRDGQVVMSVSASTVRPYVLRFPAIPTASDLKSALADSIPSDAWYDDPHGAPDWRRHVSVRSALRVLEELS</sequence>
<reference evidence="3" key="1">
    <citation type="submission" date="2017-06" db="EMBL/GenBank/DDBJ databases">
        <authorList>
            <person name="Varghese N."/>
            <person name="Submissions S."/>
        </authorList>
    </citation>
    <scope>NUCLEOTIDE SEQUENCE [LARGE SCALE GENOMIC DNA]</scope>
    <source>
        <strain evidence="3">JCM 23211</strain>
    </source>
</reference>
<keyword evidence="3" id="KW-1185">Reference proteome</keyword>
<evidence type="ECO:0000313" key="3">
    <source>
        <dbReference type="Proteomes" id="UP000198327"/>
    </source>
</evidence>
<proteinExistence type="predicted"/>
<evidence type="ECO:0000259" key="1">
    <source>
        <dbReference type="PROSITE" id="PS51387"/>
    </source>
</evidence>
<dbReference type="STRING" id="398843.A3K89_13645"/>
<dbReference type="OrthoDB" id="3574189at2"/>
<accession>A0A239MSL4</accession>
<dbReference type="InterPro" id="IPR002346">
    <property type="entry name" value="Mopterin_DH_FAD-bd"/>
</dbReference>
<dbReference type="GO" id="GO:0016491">
    <property type="term" value="F:oxidoreductase activity"/>
    <property type="evidence" value="ECO:0007669"/>
    <property type="project" value="InterPro"/>
</dbReference>
<dbReference type="PROSITE" id="PS51387">
    <property type="entry name" value="FAD_PCMH"/>
    <property type="match status" value="1"/>
</dbReference>
<dbReference type="InterPro" id="IPR016166">
    <property type="entry name" value="FAD-bd_PCMH"/>
</dbReference>
<evidence type="ECO:0000313" key="2">
    <source>
        <dbReference type="EMBL" id="SNT45736.1"/>
    </source>
</evidence>
<dbReference type="InterPro" id="IPR016169">
    <property type="entry name" value="FAD-bd_PCMH_sub2"/>
</dbReference>
<protein>
    <submittedName>
        <fullName evidence="2">CO or xanthine dehydrogenase, FAD-binding subunit</fullName>
    </submittedName>
</protein>
<dbReference type="InterPro" id="IPR036318">
    <property type="entry name" value="FAD-bd_PCMH-like_sf"/>
</dbReference>
<dbReference type="RefSeq" id="WP_089251662.1">
    <property type="nucleotide sequence ID" value="NZ_FZOW01000022.1"/>
</dbReference>
<dbReference type="EMBL" id="FZOW01000022">
    <property type="protein sequence ID" value="SNT45736.1"/>
    <property type="molecule type" value="Genomic_DNA"/>
</dbReference>
<dbReference type="AlphaFoldDB" id="A0A239MSL4"/>
<name>A0A239MSL4_9NOCA</name>
<dbReference type="SUPFAM" id="SSF56176">
    <property type="entry name" value="FAD-binding/transporter-associated domain-like"/>
    <property type="match status" value="1"/>
</dbReference>
<feature type="domain" description="FAD-binding PCMH-type" evidence="1">
    <location>
        <begin position="1"/>
        <end position="173"/>
    </location>
</feature>
<gene>
    <name evidence="2" type="ORF">SAMN05421642_12212</name>
</gene>
<organism evidence="2 3">
    <name type="scientific">Rhodococcoides kyotonense</name>
    <dbReference type="NCBI Taxonomy" id="398843"/>
    <lineage>
        <taxon>Bacteria</taxon>
        <taxon>Bacillati</taxon>
        <taxon>Actinomycetota</taxon>
        <taxon>Actinomycetes</taxon>
        <taxon>Mycobacteriales</taxon>
        <taxon>Nocardiaceae</taxon>
        <taxon>Rhodococcoides</taxon>
    </lineage>
</organism>
<dbReference type="GO" id="GO:0071949">
    <property type="term" value="F:FAD binding"/>
    <property type="evidence" value="ECO:0007669"/>
    <property type="project" value="InterPro"/>
</dbReference>
<dbReference type="PANTHER" id="PTHR42659">
    <property type="entry name" value="XANTHINE DEHYDROGENASE SUBUNIT C-RELATED"/>
    <property type="match status" value="1"/>
</dbReference>